<evidence type="ECO:0000313" key="3">
    <source>
        <dbReference type="Proteomes" id="UP001596494"/>
    </source>
</evidence>
<dbReference type="RefSeq" id="WP_289214585.1">
    <property type="nucleotide sequence ID" value="NZ_JAPVRC010000001.1"/>
</dbReference>
<gene>
    <name evidence="2" type="ORF">ACFQMN_09130</name>
</gene>
<keyword evidence="1" id="KW-0472">Membrane</keyword>
<dbReference type="EMBL" id="JBHTBY010000006">
    <property type="protein sequence ID" value="MFC7321042.1"/>
    <property type="molecule type" value="Genomic_DNA"/>
</dbReference>
<accession>A0ABW2K5P6</accession>
<protein>
    <submittedName>
        <fullName evidence="2">Uncharacterized protein</fullName>
    </submittedName>
</protein>
<organism evidence="2 3">
    <name type="scientific">Halobacillus campisalis</name>
    <dbReference type="NCBI Taxonomy" id="435909"/>
    <lineage>
        <taxon>Bacteria</taxon>
        <taxon>Bacillati</taxon>
        <taxon>Bacillota</taxon>
        <taxon>Bacilli</taxon>
        <taxon>Bacillales</taxon>
        <taxon>Bacillaceae</taxon>
        <taxon>Halobacillus</taxon>
    </lineage>
</organism>
<feature type="transmembrane region" description="Helical" evidence="1">
    <location>
        <begin position="21"/>
        <end position="39"/>
    </location>
</feature>
<name>A0ABW2K5P6_9BACI</name>
<dbReference type="Proteomes" id="UP001596494">
    <property type="component" value="Unassembled WGS sequence"/>
</dbReference>
<keyword evidence="1" id="KW-1133">Transmembrane helix</keyword>
<keyword evidence="1" id="KW-0812">Transmembrane</keyword>
<comment type="caution">
    <text evidence="2">The sequence shown here is derived from an EMBL/GenBank/DDBJ whole genome shotgun (WGS) entry which is preliminary data.</text>
</comment>
<evidence type="ECO:0000256" key="1">
    <source>
        <dbReference type="SAM" id="Phobius"/>
    </source>
</evidence>
<keyword evidence="3" id="KW-1185">Reference proteome</keyword>
<evidence type="ECO:0000313" key="2">
    <source>
        <dbReference type="EMBL" id="MFC7321042.1"/>
    </source>
</evidence>
<proteinExistence type="predicted"/>
<sequence length="87" mass="10022">MVLPLLTKSSKLTKVSIGNKISLFVLPVVFFTIIFVVTLNDDDYWVIDEGHMTVQEDTNNHYCRVSTISEGNKEMFETHTLNNRICR</sequence>
<reference evidence="3" key="1">
    <citation type="journal article" date="2019" name="Int. J. Syst. Evol. Microbiol.">
        <title>The Global Catalogue of Microorganisms (GCM) 10K type strain sequencing project: providing services to taxonomists for standard genome sequencing and annotation.</title>
        <authorList>
            <consortium name="The Broad Institute Genomics Platform"/>
            <consortium name="The Broad Institute Genome Sequencing Center for Infectious Disease"/>
            <person name="Wu L."/>
            <person name="Ma J."/>
        </authorList>
    </citation>
    <scope>NUCLEOTIDE SEQUENCE [LARGE SCALE GENOMIC DNA]</scope>
    <source>
        <strain evidence="3">CCUG 73951</strain>
    </source>
</reference>